<keyword evidence="8" id="KW-1185">Reference proteome</keyword>
<proteinExistence type="inferred from homology"/>
<reference evidence="7 8" key="1">
    <citation type="submission" date="2021-03" db="EMBL/GenBank/DDBJ databases">
        <title>Whole genome sequence of Jiella sp. MQZ13P-4.</title>
        <authorList>
            <person name="Tuo L."/>
        </authorList>
    </citation>
    <scope>NUCLEOTIDE SEQUENCE [LARGE SCALE GENOMIC DNA]</scope>
    <source>
        <strain evidence="7 8">MQZ13P-4</strain>
    </source>
</reference>
<dbReference type="PANTHER" id="PTHR30349">
    <property type="entry name" value="PHAGE INTEGRASE-RELATED"/>
    <property type="match status" value="1"/>
</dbReference>
<keyword evidence="3" id="KW-0238">DNA-binding</keyword>
<comment type="similarity">
    <text evidence="1">Belongs to the 'phage' integrase family.</text>
</comment>
<evidence type="ECO:0000256" key="1">
    <source>
        <dbReference type="ARBA" id="ARBA00008857"/>
    </source>
</evidence>
<sequence>MQNFSLYNQKIGEYRRDALAHNVAEERMPPWPKADSWQLFDGCGKRKYVTAGERAALLAAVATAPVPTKALVLVLIYTGCRISEALSLTRGQLDTERGELALRTLKRRRLHYRIVPVPPAVVQALLALPVEAGAPERFFHWHRSTAWRRIKAFMARAGICGTPASPKGLRHGFGMRAAEKNVPPALATRWLGHASARTTAIYQTATGPEERAYAARMW</sequence>
<gene>
    <name evidence="7" type="ORF">J1C47_21770</name>
</gene>
<evidence type="ECO:0000256" key="4">
    <source>
        <dbReference type="ARBA" id="ARBA00023172"/>
    </source>
</evidence>
<evidence type="ECO:0000256" key="2">
    <source>
        <dbReference type="ARBA" id="ARBA00022908"/>
    </source>
</evidence>
<evidence type="ECO:0000313" key="8">
    <source>
        <dbReference type="Proteomes" id="UP000664288"/>
    </source>
</evidence>
<keyword evidence="5" id="KW-1133">Transmembrane helix</keyword>
<dbReference type="InterPro" id="IPR013762">
    <property type="entry name" value="Integrase-like_cat_sf"/>
</dbReference>
<name>A0ABS3J9D8_9HYPH</name>
<keyword evidence="2" id="KW-0229">DNA integration</keyword>
<evidence type="ECO:0000259" key="6">
    <source>
        <dbReference type="PROSITE" id="PS51898"/>
    </source>
</evidence>
<dbReference type="Proteomes" id="UP000664288">
    <property type="component" value="Unassembled WGS sequence"/>
</dbReference>
<evidence type="ECO:0000256" key="5">
    <source>
        <dbReference type="SAM" id="Phobius"/>
    </source>
</evidence>
<dbReference type="Gene3D" id="1.10.443.10">
    <property type="entry name" value="Intergrase catalytic core"/>
    <property type="match status" value="1"/>
</dbReference>
<evidence type="ECO:0000256" key="3">
    <source>
        <dbReference type="ARBA" id="ARBA00023125"/>
    </source>
</evidence>
<dbReference type="InterPro" id="IPR050090">
    <property type="entry name" value="Tyrosine_recombinase_XerCD"/>
</dbReference>
<dbReference type="InterPro" id="IPR011010">
    <property type="entry name" value="DNA_brk_join_enz"/>
</dbReference>
<keyword evidence="5" id="KW-0472">Membrane</keyword>
<dbReference type="CDD" id="cd00397">
    <property type="entry name" value="DNA_BRE_C"/>
    <property type="match status" value="1"/>
</dbReference>
<evidence type="ECO:0000313" key="7">
    <source>
        <dbReference type="EMBL" id="MBO0906287.1"/>
    </source>
</evidence>
<dbReference type="EMBL" id="JAFMPY010000036">
    <property type="protein sequence ID" value="MBO0906287.1"/>
    <property type="molecule type" value="Genomic_DNA"/>
</dbReference>
<dbReference type="InterPro" id="IPR002104">
    <property type="entry name" value="Integrase_catalytic"/>
</dbReference>
<keyword evidence="4" id="KW-0233">DNA recombination</keyword>
<comment type="caution">
    <text evidence="7">The sequence shown here is derived from an EMBL/GenBank/DDBJ whole genome shotgun (WGS) entry which is preliminary data.</text>
</comment>
<dbReference type="RefSeq" id="WP_207352919.1">
    <property type="nucleotide sequence ID" value="NZ_JAFMPY010000036.1"/>
</dbReference>
<protein>
    <submittedName>
        <fullName evidence="7">Site-specific integrase</fullName>
    </submittedName>
</protein>
<accession>A0ABS3J9D8</accession>
<dbReference type="SUPFAM" id="SSF56349">
    <property type="entry name" value="DNA breaking-rejoining enzymes"/>
    <property type="match status" value="1"/>
</dbReference>
<organism evidence="7 8">
    <name type="scientific">Jiella sonneratiae</name>
    <dbReference type="NCBI Taxonomy" id="2816856"/>
    <lineage>
        <taxon>Bacteria</taxon>
        <taxon>Pseudomonadati</taxon>
        <taxon>Pseudomonadota</taxon>
        <taxon>Alphaproteobacteria</taxon>
        <taxon>Hyphomicrobiales</taxon>
        <taxon>Aurantimonadaceae</taxon>
        <taxon>Jiella</taxon>
    </lineage>
</organism>
<dbReference type="Pfam" id="PF00589">
    <property type="entry name" value="Phage_integrase"/>
    <property type="match status" value="1"/>
</dbReference>
<feature type="transmembrane region" description="Helical" evidence="5">
    <location>
        <begin position="55"/>
        <end position="77"/>
    </location>
</feature>
<dbReference type="PROSITE" id="PS51898">
    <property type="entry name" value="TYR_RECOMBINASE"/>
    <property type="match status" value="1"/>
</dbReference>
<keyword evidence="5" id="KW-0812">Transmembrane</keyword>
<dbReference type="PANTHER" id="PTHR30349:SF41">
    <property type="entry name" value="INTEGRASE_RECOMBINASE PROTEIN MJ0367-RELATED"/>
    <property type="match status" value="1"/>
</dbReference>
<feature type="domain" description="Tyr recombinase" evidence="6">
    <location>
        <begin position="44"/>
        <end position="215"/>
    </location>
</feature>